<evidence type="ECO:0000313" key="5">
    <source>
        <dbReference type="Proteomes" id="UP001497383"/>
    </source>
</evidence>
<gene>
    <name evidence="4" type="ORF">LODBEIA_P04680</name>
</gene>
<dbReference type="SUPFAM" id="SSF50129">
    <property type="entry name" value="GroES-like"/>
    <property type="match status" value="1"/>
</dbReference>
<dbReference type="InterPro" id="IPR036291">
    <property type="entry name" value="NAD(P)-bd_dom_sf"/>
</dbReference>
<dbReference type="PANTHER" id="PTHR43205">
    <property type="entry name" value="PROSTAGLANDIN REDUCTASE"/>
    <property type="match status" value="1"/>
</dbReference>
<dbReference type="GeneID" id="92205664"/>
<dbReference type="Proteomes" id="UP001497383">
    <property type="component" value="Chromosome 1"/>
</dbReference>
<accession>A0ABP0ZEE6</accession>
<dbReference type="Gene3D" id="3.40.50.720">
    <property type="entry name" value="NAD(P)-binding Rossmann-like Domain"/>
    <property type="match status" value="1"/>
</dbReference>
<dbReference type="InterPro" id="IPR045010">
    <property type="entry name" value="MDR_fam"/>
</dbReference>
<dbReference type="InterPro" id="IPR011032">
    <property type="entry name" value="GroES-like_sf"/>
</dbReference>
<dbReference type="PANTHER" id="PTHR43205:SF19">
    <property type="entry name" value="ENOYL REDUCTASE (ER) DOMAIN-CONTAINING PROTEIN"/>
    <property type="match status" value="1"/>
</dbReference>
<feature type="domain" description="Oxidoreductase N-terminal" evidence="3">
    <location>
        <begin position="9"/>
        <end position="123"/>
    </location>
</feature>
<dbReference type="InterPro" id="IPR041694">
    <property type="entry name" value="ADH_N_2"/>
</dbReference>
<dbReference type="CDD" id="cd05288">
    <property type="entry name" value="PGDH"/>
    <property type="match status" value="1"/>
</dbReference>
<organism evidence="4 5">
    <name type="scientific">Lodderomyces beijingensis</name>
    <dbReference type="NCBI Taxonomy" id="1775926"/>
    <lineage>
        <taxon>Eukaryota</taxon>
        <taxon>Fungi</taxon>
        <taxon>Dikarya</taxon>
        <taxon>Ascomycota</taxon>
        <taxon>Saccharomycotina</taxon>
        <taxon>Pichiomycetes</taxon>
        <taxon>Debaryomycetaceae</taxon>
        <taxon>Candida/Lodderomyces clade</taxon>
        <taxon>Lodderomyces</taxon>
    </lineage>
</organism>
<evidence type="ECO:0000259" key="3">
    <source>
        <dbReference type="Pfam" id="PF16884"/>
    </source>
</evidence>
<evidence type="ECO:0008006" key="6">
    <source>
        <dbReference type="Google" id="ProtNLM"/>
    </source>
</evidence>
<name>A0ABP0ZEE6_9ASCO</name>
<feature type="domain" description="Alcohol dehydrogenase-like C-terminal" evidence="2">
    <location>
        <begin position="180"/>
        <end position="312"/>
    </location>
</feature>
<dbReference type="RefSeq" id="XP_066827406.1">
    <property type="nucleotide sequence ID" value="XM_066974927.1"/>
</dbReference>
<evidence type="ECO:0000313" key="4">
    <source>
        <dbReference type="EMBL" id="CAK9435778.1"/>
    </source>
</evidence>
<dbReference type="EMBL" id="OZ022405">
    <property type="protein sequence ID" value="CAK9435778.1"/>
    <property type="molecule type" value="Genomic_DNA"/>
</dbReference>
<protein>
    <recommendedName>
        <fullName evidence="6">Enoyl reductase (ER) domain-containing protein</fullName>
    </recommendedName>
</protein>
<dbReference type="InterPro" id="IPR013149">
    <property type="entry name" value="ADH-like_C"/>
</dbReference>
<dbReference type="Pfam" id="PF16884">
    <property type="entry name" value="ADH_N_2"/>
    <property type="match status" value="1"/>
</dbReference>
<keyword evidence="5" id="KW-1185">Reference proteome</keyword>
<evidence type="ECO:0000259" key="2">
    <source>
        <dbReference type="Pfam" id="PF00107"/>
    </source>
</evidence>
<dbReference type="SUPFAM" id="SSF51735">
    <property type="entry name" value="NAD(P)-binding Rossmann-fold domains"/>
    <property type="match status" value="1"/>
</dbReference>
<dbReference type="Pfam" id="PF00107">
    <property type="entry name" value="ADH_zinc_N"/>
    <property type="match status" value="1"/>
</dbReference>
<reference evidence="4 5" key="1">
    <citation type="submission" date="2024-03" db="EMBL/GenBank/DDBJ databases">
        <authorList>
            <person name="Brejova B."/>
        </authorList>
    </citation>
    <scope>NUCLEOTIDE SEQUENCE [LARGE SCALE GENOMIC DNA]</scope>
    <source>
        <strain evidence="4 5">CBS 14171</strain>
    </source>
</reference>
<proteinExistence type="predicted"/>
<dbReference type="Gene3D" id="3.90.180.10">
    <property type="entry name" value="Medium-chain alcohol dehydrogenases, catalytic domain"/>
    <property type="match status" value="1"/>
</dbReference>
<sequence>MSIPTESTQVVLKQSPTGFINPNFNEPTSTFAIKATEIPELQKGQLLVKTLLLSNDPTQRGWIRSKDAKQRYYVPPVETGAPMSSLAVAEVLESKSDKYAKGDIVNGKFYWADYIVVSEAQVVNKVDQSLGFPLEYYMSVLGMTSWTALFGLIEAGGLRKYLKEKPEELIVLVSAASGATGSVVVQIAKNLLGATTVIGISGSDAKCKWVESLGADFCVNYKNPDYQSQINEYLNGRNVNVYFDNVGGNILSFALTKMAKYGRVISCGSISSYNASEPPKITNWGEITVNSLTVVGFIVSDYISQLPEAIHILIKAVKEGKIKTDGAYHVDSLTGDSIPAKLEGIPKIWNQLFTGDKPNGKLITKVA</sequence>
<keyword evidence="1" id="KW-0560">Oxidoreductase</keyword>
<evidence type="ECO:0000256" key="1">
    <source>
        <dbReference type="ARBA" id="ARBA00023002"/>
    </source>
</evidence>